<comment type="pathway">
    <text evidence="2">Glycolipid biosynthesis; glycosylphosphatidylinositol-anchor biosynthesis.</text>
</comment>
<keyword evidence="4" id="KW-0337">GPI-anchor biosynthesis</keyword>
<evidence type="ECO:0000256" key="6">
    <source>
        <dbReference type="ARBA" id="ARBA00022679"/>
    </source>
</evidence>
<protein>
    <recommendedName>
        <fullName evidence="12">Mannosyltransferase</fullName>
        <ecNumber evidence="12">2.4.1.-</ecNumber>
    </recommendedName>
</protein>
<evidence type="ECO:0000256" key="3">
    <source>
        <dbReference type="ARBA" id="ARBA00006065"/>
    </source>
</evidence>
<reference evidence="13 14" key="1">
    <citation type="journal article" date="2016" name="Proc. Natl. Acad. Sci. U.S.A.">
        <title>Comparative genomics of biotechnologically important yeasts.</title>
        <authorList>
            <person name="Riley R."/>
            <person name="Haridas S."/>
            <person name="Wolfe K.H."/>
            <person name="Lopes M.R."/>
            <person name="Hittinger C.T."/>
            <person name="Goeker M."/>
            <person name="Salamov A.A."/>
            <person name="Wisecaver J.H."/>
            <person name="Long T.M."/>
            <person name="Calvey C.H."/>
            <person name="Aerts A.L."/>
            <person name="Barry K.W."/>
            <person name="Choi C."/>
            <person name="Clum A."/>
            <person name="Coughlan A.Y."/>
            <person name="Deshpande S."/>
            <person name="Douglass A.P."/>
            <person name="Hanson S.J."/>
            <person name="Klenk H.-P."/>
            <person name="LaButti K.M."/>
            <person name="Lapidus A."/>
            <person name="Lindquist E.A."/>
            <person name="Lipzen A.M."/>
            <person name="Meier-Kolthoff J.P."/>
            <person name="Ohm R.A."/>
            <person name="Otillar R.P."/>
            <person name="Pangilinan J.L."/>
            <person name="Peng Y."/>
            <person name="Rokas A."/>
            <person name="Rosa C.A."/>
            <person name="Scheuner C."/>
            <person name="Sibirny A.A."/>
            <person name="Slot J.C."/>
            <person name="Stielow J.B."/>
            <person name="Sun H."/>
            <person name="Kurtzman C.P."/>
            <person name="Blackwell M."/>
            <person name="Grigoriev I.V."/>
            <person name="Jeffries T.W."/>
        </authorList>
    </citation>
    <scope>NUCLEOTIDE SEQUENCE [LARGE SCALE GENOMIC DNA]</scope>
    <source>
        <strain evidence="13 14">NRRL Y-2026</strain>
    </source>
</reference>
<sequence>MSERDGAGSGGSLFWLQSWLDRSGRVPFLAIFAWRLVNAFTINTFFQADEYWQALEPAHRAVFGYGYLTWEWQHGLRSYLHPVMYMFPYWVVKRLGDEYWYVLAAPKVVNALVAAVGDYYLYDLVQRRSGSTRLAKLVSLLSLFSAWNWYCWCRSFANSLELTLTIVALYQFQSEAYVRCLTVAAFTCLIRPTNAIIWLYSLPAVFWQQPRLIAVSAVIGVAVLSLDAGINYWFYSGLHVPLWSFFKFNVTDSLSSFYGVSRIDFYFLQAIPVLLLNYLPFFLYGLLRSPWSHLKGLLFCYLFAFTAIPHKEFRFIFPMMPILLTYSASGVLSLSAKISPTRMKQVLGLTVSASILLAYYFTQYHEVGELQIPTLIRNRITSSKPHPRPVSVGFLTPCHSTPFQSHFHLPENEAELWFLTCEPPLAHNVLSGTTVESYMDESDYFYSNPRLFLETNFPAIMALDAVPAQGAQWPHRWPEYIVMFGNLWDNSDAKVQDLLGKHYTVVERVWNTPGHWDGRREGDILLLQLSAVSH</sequence>
<dbReference type="Proteomes" id="UP000094455">
    <property type="component" value="Unassembled WGS sequence"/>
</dbReference>
<proteinExistence type="inferred from homology"/>
<dbReference type="Pfam" id="PF03901">
    <property type="entry name" value="Glyco_transf_22"/>
    <property type="match status" value="1"/>
</dbReference>
<dbReference type="STRING" id="763406.A0A1E3NKB9"/>
<evidence type="ECO:0000256" key="7">
    <source>
        <dbReference type="ARBA" id="ARBA00022692"/>
    </source>
</evidence>
<feature type="transmembrane region" description="Helical" evidence="12">
    <location>
        <begin position="265"/>
        <end position="287"/>
    </location>
</feature>
<feature type="transmembrane region" description="Helical" evidence="12">
    <location>
        <begin position="176"/>
        <end position="200"/>
    </location>
</feature>
<dbReference type="InterPro" id="IPR005599">
    <property type="entry name" value="GPI_mannosylTrfase"/>
</dbReference>
<evidence type="ECO:0000313" key="14">
    <source>
        <dbReference type="Proteomes" id="UP000094455"/>
    </source>
</evidence>
<keyword evidence="5 12" id="KW-0328">Glycosyltransferase</keyword>
<feature type="transmembrane region" description="Helical" evidence="12">
    <location>
        <begin position="212"/>
        <end position="235"/>
    </location>
</feature>
<evidence type="ECO:0000256" key="4">
    <source>
        <dbReference type="ARBA" id="ARBA00022502"/>
    </source>
</evidence>
<evidence type="ECO:0000256" key="10">
    <source>
        <dbReference type="ARBA" id="ARBA00023136"/>
    </source>
</evidence>
<dbReference type="PANTHER" id="PTHR22760">
    <property type="entry name" value="GLYCOSYLTRANSFERASE"/>
    <property type="match status" value="1"/>
</dbReference>
<evidence type="ECO:0000256" key="2">
    <source>
        <dbReference type="ARBA" id="ARBA00004687"/>
    </source>
</evidence>
<dbReference type="GeneID" id="30180946"/>
<evidence type="ECO:0000256" key="5">
    <source>
        <dbReference type="ARBA" id="ARBA00022676"/>
    </source>
</evidence>
<dbReference type="GO" id="GO:0006506">
    <property type="term" value="P:GPI anchor biosynthetic process"/>
    <property type="evidence" value="ECO:0007669"/>
    <property type="project" value="UniProtKB-UniPathway"/>
</dbReference>
<keyword evidence="7 12" id="KW-0812">Transmembrane</keyword>
<keyword evidence="8 12" id="KW-0256">Endoplasmic reticulum</keyword>
<dbReference type="GO" id="GO:0005789">
    <property type="term" value="C:endoplasmic reticulum membrane"/>
    <property type="evidence" value="ECO:0007669"/>
    <property type="project" value="UniProtKB-SubCell"/>
</dbReference>
<comment type="subcellular location">
    <subcellularLocation>
        <location evidence="1 12">Endoplasmic reticulum membrane</location>
        <topology evidence="1 12">Multi-pass membrane protein</topology>
    </subcellularLocation>
</comment>
<dbReference type="PANTHER" id="PTHR22760:SF4">
    <property type="entry name" value="GPI MANNOSYLTRANSFERASE 3"/>
    <property type="match status" value="1"/>
</dbReference>
<organism evidence="13 14">
    <name type="scientific">Pichia membranifaciens NRRL Y-2026</name>
    <dbReference type="NCBI Taxonomy" id="763406"/>
    <lineage>
        <taxon>Eukaryota</taxon>
        <taxon>Fungi</taxon>
        <taxon>Dikarya</taxon>
        <taxon>Ascomycota</taxon>
        <taxon>Saccharomycotina</taxon>
        <taxon>Pichiomycetes</taxon>
        <taxon>Pichiales</taxon>
        <taxon>Pichiaceae</taxon>
        <taxon>Pichia</taxon>
    </lineage>
</organism>
<dbReference type="AlphaFoldDB" id="A0A1E3NKB9"/>
<accession>A0A1E3NKB9</accession>
<dbReference type="GO" id="GO:0000026">
    <property type="term" value="F:alpha-1,2-mannosyltransferase activity"/>
    <property type="evidence" value="ECO:0007669"/>
    <property type="project" value="EnsemblFungi"/>
</dbReference>
<evidence type="ECO:0000256" key="9">
    <source>
        <dbReference type="ARBA" id="ARBA00022989"/>
    </source>
</evidence>
<evidence type="ECO:0000313" key="13">
    <source>
        <dbReference type="EMBL" id="ODQ46587.1"/>
    </source>
</evidence>
<keyword evidence="6" id="KW-0808">Transferase</keyword>
<name>A0A1E3NKB9_9ASCO</name>
<gene>
    <name evidence="13" type="ORF">PICMEDRAFT_72645</name>
</gene>
<evidence type="ECO:0000256" key="12">
    <source>
        <dbReference type="RuleBase" id="RU363075"/>
    </source>
</evidence>
<dbReference type="EMBL" id="KV454003">
    <property type="protein sequence ID" value="ODQ46587.1"/>
    <property type="molecule type" value="Genomic_DNA"/>
</dbReference>
<evidence type="ECO:0000256" key="1">
    <source>
        <dbReference type="ARBA" id="ARBA00004477"/>
    </source>
</evidence>
<comment type="similarity">
    <text evidence="3">Belongs to the glycosyltransferase 22 family. PIGB subfamily.</text>
</comment>
<evidence type="ECO:0000256" key="11">
    <source>
        <dbReference type="ARBA" id="ARBA00024708"/>
    </source>
</evidence>
<feature type="transmembrane region" description="Helical" evidence="12">
    <location>
        <begin position="346"/>
        <end position="362"/>
    </location>
</feature>
<comment type="function">
    <text evidence="11">Mannosyltransferase involved in glycosylphosphatidylinositol-anchor biosynthesis. Transfers the third mannose to Man2-GlcN-acyl-PI during GPI precursor assembly.</text>
</comment>
<dbReference type="RefSeq" id="XP_019017700.1">
    <property type="nucleotide sequence ID" value="XM_019164259.1"/>
</dbReference>
<dbReference type="OrthoDB" id="416834at2759"/>
<keyword evidence="9 12" id="KW-1133">Transmembrane helix</keyword>
<evidence type="ECO:0000256" key="8">
    <source>
        <dbReference type="ARBA" id="ARBA00022824"/>
    </source>
</evidence>
<dbReference type="EC" id="2.4.1.-" evidence="12"/>
<dbReference type="UniPathway" id="UPA00196"/>
<feature type="transmembrane region" description="Helical" evidence="12">
    <location>
        <begin position="316"/>
        <end position="334"/>
    </location>
</feature>
<keyword evidence="14" id="KW-1185">Reference proteome</keyword>
<keyword evidence="10 12" id="KW-0472">Membrane</keyword>